<dbReference type="SMART" id="SM00220">
    <property type="entry name" value="S_TKc"/>
    <property type="match status" value="1"/>
</dbReference>
<keyword evidence="7 10" id="KW-0067">ATP-binding</keyword>
<keyword evidence="14" id="KW-1185">Reference proteome</keyword>
<evidence type="ECO:0000256" key="6">
    <source>
        <dbReference type="ARBA" id="ARBA00022777"/>
    </source>
</evidence>
<organism evidence="13 14">
    <name type="scientific">Ophiobolus disseminans</name>
    <dbReference type="NCBI Taxonomy" id="1469910"/>
    <lineage>
        <taxon>Eukaryota</taxon>
        <taxon>Fungi</taxon>
        <taxon>Dikarya</taxon>
        <taxon>Ascomycota</taxon>
        <taxon>Pezizomycotina</taxon>
        <taxon>Dothideomycetes</taxon>
        <taxon>Pleosporomycetidae</taxon>
        <taxon>Pleosporales</taxon>
        <taxon>Pleosporineae</taxon>
        <taxon>Phaeosphaeriaceae</taxon>
        <taxon>Ophiobolus</taxon>
    </lineage>
</organism>
<dbReference type="OrthoDB" id="347657at2759"/>
<dbReference type="CDD" id="cd05581">
    <property type="entry name" value="STKc_PDK1"/>
    <property type="match status" value="1"/>
</dbReference>
<dbReference type="GO" id="GO:0035556">
    <property type="term" value="P:intracellular signal transduction"/>
    <property type="evidence" value="ECO:0007669"/>
    <property type="project" value="TreeGrafter"/>
</dbReference>
<dbReference type="AlphaFoldDB" id="A0A6A7AE66"/>
<comment type="catalytic activity">
    <reaction evidence="8">
        <text>L-threonyl-[protein] + ATP = O-phospho-L-threonyl-[protein] + ADP + H(+)</text>
        <dbReference type="Rhea" id="RHEA:46608"/>
        <dbReference type="Rhea" id="RHEA-COMP:11060"/>
        <dbReference type="Rhea" id="RHEA-COMP:11605"/>
        <dbReference type="ChEBI" id="CHEBI:15378"/>
        <dbReference type="ChEBI" id="CHEBI:30013"/>
        <dbReference type="ChEBI" id="CHEBI:30616"/>
        <dbReference type="ChEBI" id="CHEBI:61977"/>
        <dbReference type="ChEBI" id="CHEBI:456216"/>
        <dbReference type="EC" id="2.7.11.1"/>
    </reaction>
</comment>
<keyword evidence="3" id="KW-0723">Serine/threonine-protein kinase</keyword>
<keyword evidence="6 13" id="KW-0418">Kinase</keyword>
<dbReference type="SUPFAM" id="SSF56112">
    <property type="entry name" value="Protein kinase-like (PK-like)"/>
    <property type="match status" value="1"/>
</dbReference>
<dbReference type="InterPro" id="IPR000719">
    <property type="entry name" value="Prot_kinase_dom"/>
</dbReference>
<feature type="compositionally biased region" description="Polar residues" evidence="11">
    <location>
        <begin position="159"/>
        <end position="177"/>
    </location>
</feature>
<dbReference type="EC" id="2.7.11.1" evidence="2"/>
<dbReference type="InterPro" id="IPR050236">
    <property type="entry name" value="Ser_Thr_kinase_AGC"/>
</dbReference>
<comment type="catalytic activity">
    <reaction evidence="9">
        <text>L-seryl-[protein] + ATP = O-phospho-L-seryl-[protein] + ADP + H(+)</text>
        <dbReference type="Rhea" id="RHEA:17989"/>
        <dbReference type="Rhea" id="RHEA-COMP:9863"/>
        <dbReference type="Rhea" id="RHEA-COMP:11604"/>
        <dbReference type="ChEBI" id="CHEBI:15378"/>
        <dbReference type="ChEBI" id="CHEBI:29999"/>
        <dbReference type="ChEBI" id="CHEBI:30616"/>
        <dbReference type="ChEBI" id="CHEBI:83421"/>
        <dbReference type="ChEBI" id="CHEBI:456216"/>
        <dbReference type="EC" id="2.7.11.1"/>
    </reaction>
</comment>
<evidence type="ECO:0000256" key="10">
    <source>
        <dbReference type="PROSITE-ProRule" id="PRU10141"/>
    </source>
</evidence>
<dbReference type="Proteomes" id="UP000799424">
    <property type="component" value="Unassembled WGS sequence"/>
</dbReference>
<evidence type="ECO:0000256" key="5">
    <source>
        <dbReference type="ARBA" id="ARBA00022741"/>
    </source>
</evidence>
<dbReference type="Pfam" id="PF00069">
    <property type="entry name" value="Pkinase"/>
    <property type="match status" value="1"/>
</dbReference>
<dbReference type="InterPro" id="IPR039046">
    <property type="entry name" value="PDPK1"/>
</dbReference>
<evidence type="ECO:0000256" key="9">
    <source>
        <dbReference type="ARBA" id="ARBA00048679"/>
    </source>
</evidence>
<dbReference type="FunFam" id="1.10.510.10:FF:000163">
    <property type="entry name" value="3-phosphoinositide-dependent protein kinase 1"/>
    <property type="match status" value="1"/>
</dbReference>
<evidence type="ECO:0000256" key="2">
    <source>
        <dbReference type="ARBA" id="ARBA00012513"/>
    </source>
</evidence>
<dbReference type="PANTHER" id="PTHR24356:SF163">
    <property type="entry name" value="3-PHOSPHOINOSITIDE-DEPENDENT PROTEIN KINASE 1-RELATED"/>
    <property type="match status" value="1"/>
</dbReference>
<feature type="region of interest" description="Disordered" evidence="11">
    <location>
        <begin position="783"/>
        <end position="853"/>
    </location>
</feature>
<evidence type="ECO:0000259" key="12">
    <source>
        <dbReference type="PROSITE" id="PS50011"/>
    </source>
</evidence>
<feature type="compositionally biased region" description="Low complexity" evidence="11">
    <location>
        <begin position="90"/>
        <end position="113"/>
    </location>
</feature>
<evidence type="ECO:0000256" key="3">
    <source>
        <dbReference type="ARBA" id="ARBA00022527"/>
    </source>
</evidence>
<evidence type="ECO:0000256" key="8">
    <source>
        <dbReference type="ARBA" id="ARBA00047899"/>
    </source>
</evidence>
<dbReference type="PROSITE" id="PS50011">
    <property type="entry name" value="PROTEIN_KINASE_DOM"/>
    <property type="match status" value="1"/>
</dbReference>
<gene>
    <name evidence="13" type="ORF">CC86DRAFT_168572</name>
</gene>
<dbReference type="EMBL" id="MU006219">
    <property type="protein sequence ID" value="KAF2830885.1"/>
    <property type="molecule type" value="Genomic_DNA"/>
</dbReference>
<dbReference type="FunFam" id="3.30.200.20:FF:000128">
    <property type="entry name" value="Serine/threonine-protein kinase ksg1"/>
    <property type="match status" value="1"/>
</dbReference>
<dbReference type="PROSITE" id="PS00108">
    <property type="entry name" value="PROTEIN_KINASE_ST"/>
    <property type="match status" value="1"/>
</dbReference>
<dbReference type="InterPro" id="IPR017441">
    <property type="entry name" value="Protein_kinase_ATP_BS"/>
</dbReference>
<evidence type="ECO:0000313" key="13">
    <source>
        <dbReference type="EMBL" id="KAF2830885.1"/>
    </source>
</evidence>
<dbReference type="PROSITE" id="PS00107">
    <property type="entry name" value="PROTEIN_KINASE_ATP"/>
    <property type="match status" value="1"/>
</dbReference>
<evidence type="ECO:0000256" key="1">
    <source>
        <dbReference type="ARBA" id="ARBA00010006"/>
    </source>
</evidence>
<accession>A0A6A7AE66</accession>
<keyword evidence="5 10" id="KW-0547">Nucleotide-binding</keyword>
<feature type="compositionally biased region" description="Basic residues" evidence="11">
    <location>
        <begin position="837"/>
        <end position="847"/>
    </location>
</feature>
<dbReference type="Gene3D" id="1.10.510.10">
    <property type="entry name" value="Transferase(Phosphotransferase) domain 1"/>
    <property type="match status" value="1"/>
</dbReference>
<keyword evidence="4" id="KW-0808">Transferase</keyword>
<proteinExistence type="inferred from homology"/>
<feature type="compositionally biased region" description="Low complexity" evidence="11">
    <location>
        <begin position="1"/>
        <end position="14"/>
    </location>
</feature>
<reference evidence="13" key="1">
    <citation type="journal article" date="2020" name="Stud. Mycol.">
        <title>101 Dothideomycetes genomes: a test case for predicting lifestyles and emergence of pathogens.</title>
        <authorList>
            <person name="Haridas S."/>
            <person name="Albert R."/>
            <person name="Binder M."/>
            <person name="Bloem J."/>
            <person name="Labutti K."/>
            <person name="Salamov A."/>
            <person name="Andreopoulos B."/>
            <person name="Baker S."/>
            <person name="Barry K."/>
            <person name="Bills G."/>
            <person name="Bluhm B."/>
            <person name="Cannon C."/>
            <person name="Castanera R."/>
            <person name="Culley D."/>
            <person name="Daum C."/>
            <person name="Ezra D."/>
            <person name="Gonzalez J."/>
            <person name="Henrissat B."/>
            <person name="Kuo A."/>
            <person name="Liang C."/>
            <person name="Lipzen A."/>
            <person name="Lutzoni F."/>
            <person name="Magnuson J."/>
            <person name="Mondo S."/>
            <person name="Nolan M."/>
            <person name="Ohm R."/>
            <person name="Pangilinan J."/>
            <person name="Park H.-J."/>
            <person name="Ramirez L."/>
            <person name="Alfaro M."/>
            <person name="Sun H."/>
            <person name="Tritt A."/>
            <person name="Yoshinaga Y."/>
            <person name="Zwiers L.-H."/>
            <person name="Turgeon B."/>
            <person name="Goodwin S."/>
            <person name="Spatafora J."/>
            <person name="Crous P."/>
            <person name="Grigoriev I."/>
        </authorList>
    </citation>
    <scope>NUCLEOTIDE SEQUENCE</scope>
    <source>
        <strain evidence="13">CBS 113818</strain>
    </source>
</reference>
<feature type="compositionally biased region" description="Polar residues" evidence="11">
    <location>
        <begin position="796"/>
        <end position="805"/>
    </location>
</feature>
<feature type="binding site" evidence="10">
    <location>
        <position position="328"/>
    </location>
    <ligand>
        <name>ATP</name>
        <dbReference type="ChEBI" id="CHEBI:30616"/>
    </ligand>
</feature>
<dbReference type="GO" id="GO:0004674">
    <property type="term" value="F:protein serine/threonine kinase activity"/>
    <property type="evidence" value="ECO:0007669"/>
    <property type="project" value="UniProtKB-KW"/>
</dbReference>
<evidence type="ECO:0000256" key="11">
    <source>
        <dbReference type="SAM" id="MobiDB-lite"/>
    </source>
</evidence>
<evidence type="ECO:0000256" key="4">
    <source>
        <dbReference type="ARBA" id="ARBA00022679"/>
    </source>
</evidence>
<feature type="region of interest" description="Disordered" evidence="11">
    <location>
        <begin position="1"/>
        <end position="214"/>
    </location>
</feature>
<sequence>MNGDLSLSQSLGGLRIANPDDDDASPTSSPAPNAERQHAAPQPTSSPSRASSSSTITERQRPRDPPPSHPEPPPALGSLGINANAFGTHSPSSSPASHPSPLAESSSSSCYSPRLAHRQSMPLAHQAQHQASYPPYAAGPLMQARNPPPQGQAMRERPVSTSMYSHPNLSTSSTTAPGTYRYNDEAMAGDVRRTSSSRVAPNAMPTREASRRDPYRQSAQMAAMNGPLPPQRSSRRIPMDGGLGSVPAQMSTSPYNIEGGPLSSSEEWKDKGAAVSTRQEMDQNGRPITRVVKKGVKDFNFGRTLGEGSYSTVLAATDRQTLREYAIKVLDKRHIIKEKKVKYVNIEKDTLNRLTEHPGIVRLYYTFQDERSLYFVLDLASGGELLGFLKKMGTFDIECTRFYGAQILDAIDYMHNKGVIHRDLKPENVLLDDQMHVKITDFGTAKILDQNKSNGIGFTTGDPLEGADSDRAQSFVGTAEYVSPELLTDKNACKASDLWAFGCIIYQLLAGRPPFKAGNEYQTFQKIVGLDYTFPDGFPSLAKDLVERLLVLDPLTRLPMEHIKNHAFFDGIAWGKGLWKQKAPRLKAYSPPAQEPIKLNGPSTPAAAAPASRQMPPKPRLITELPPPSQLDIDWSPVLTKRDERILKLGNMFVTQHPAGHPVGGKEEPAETPKKFSRFFSSSTVKKRQRLVMITSNARVLMCAAGTNDKKLKEEVSLLSAGCAWRSYQDSKGLTAWLVETRDKQFIFEDPKSTTSDPDGSKYSTQEWLDSIDNAREYAFSQSTNPFAGDTPLNEIGSSLSSPNDTLGGDSALEGVNIPTARHLRKDHGGDAESVKSRKRFSKRHSKNGLANF</sequence>
<dbReference type="InterPro" id="IPR008271">
    <property type="entry name" value="Ser/Thr_kinase_AS"/>
</dbReference>
<dbReference type="PANTHER" id="PTHR24356">
    <property type="entry name" value="SERINE/THREONINE-PROTEIN KINASE"/>
    <property type="match status" value="1"/>
</dbReference>
<comment type="similarity">
    <text evidence="1">Belongs to the protein kinase superfamily. AGC Ser/Thr protein kinase family. PDPK1 subfamily.</text>
</comment>
<feature type="compositionally biased region" description="Low complexity" evidence="11">
    <location>
        <begin position="25"/>
        <end position="57"/>
    </location>
</feature>
<protein>
    <recommendedName>
        <fullName evidence="2">non-specific serine/threonine protein kinase</fullName>
        <ecNumber evidence="2">2.7.11.1</ecNumber>
    </recommendedName>
</protein>
<dbReference type="InterPro" id="IPR011009">
    <property type="entry name" value="Kinase-like_dom_sf"/>
</dbReference>
<evidence type="ECO:0000313" key="14">
    <source>
        <dbReference type="Proteomes" id="UP000799424"/>
    </source>
</evidence>
<name>A0A6A7AE66_9PLEO</name>
<dbReference type="Gene3D" id="3.30.200.20">
    <property type="entry name" value="Phosphorylase Kinase, domain 1"/>
    <property type="match status" value="1"/>
</dbReference>
<dbReference type="GO" id="GO:0005524">
    <property type="term" value="F:ATP binding"/>
    <property type="evidence" value="ECO:0007669"/>
    <property type="project" value="UniProtKB-UniRule"/>
</dbReference>
<feature type="region of interest" description="Disordered" evidence="11">
    <location>
        <begin position="590"/>
        <end position="626"/>
    </location>
</feature>
<evidence type="ECO:0000256" key="7">
    <source>
        <dbReference type="ARBA" id="ARBA00022840"/>
    </source>
</evidence>
<feature type="compositionally biased region" description="Basic and acidic residues" evidence="11">
    <location>
        <begin position="827"/>
        <end position="836"/>
    </location>
</feature>
<feature type="domain" description="Protein kinase" evidence="12">
    <location>
        <begin position="299"/>
        <end position="569"/>
    </location>
</feature>